<dbReference type="SMART" id="SM00220">
    <property type="entry name" value="S_TKc"/>
    <property type="match status" value="1"/>
</dbReference>
<feature type="domain" description="Protein kinase" evidence="7">
    <location>
        <begin position="60"/>
        <end position="444"/>
    </location>
</feature>
<feature type="region of interest" description="Disordered" evidence="6">
    <location>
        <begin position="1"/>
        <end position="33"/>
    </location>
</feature>
<dbReference type="InterPro" id="IPR017441">
    <property type="entry name" value="Protein_kinase_ATP_BS"/>
</dbReference>
<keyword evidence="2" id="KW-0808">Transferase</keyword>
<keyword evidence="5" id="KW-0067">ATP-binding</keyword>
<dbReference type="PANTHER" id="PTHR45646">
    <property type="entry name" value="SERINE/THREONINE-PROTEIN KINASE DOA-RELATED"/>
    <property type="match status" value="1"/>
</dbReference>
<dbReference type="InterPro" id="IPR011009">
    <property type="entry name" value="Kinase-like_dom_sf"/>
</dbReference>
<keyword evidence="1" id="KW-0723">Serine/threonine-protein kinase</keyword>
<evidence type="ECO:0000259" key="7">
    <source>
        <dbReference type="PROSITE" id="PS50011"/>
    </source>
</evidence>
<evidence type="ECO:0000256" key="3">
    <source>
        <dbReference type="ARBA" id="ARBA00022741"/>
    </source>
</evidence>
<dbReference type="Pfam" id="PF00069">
    <property type="entry name" value="Pkinase"/>
    <property type="match status" value="2"/>
</dbReference>
<dbReference type="GO" id="GO:0004674">
    <property type="term" value="F:protein serine/threonine kinase activity"/>
    <property type="evidence" value="ECO:0007669"/>
    <property type="project" value="UniProtKB-KW"/>
</dbReference>
<dbReference type="Gene3D" id="3.30.200.20">
    <property type="entry name" value="Phosphorylase Kinase, domain 1"/>
    <property type="match status" value="1"/>
</dbReference>
<dbReference type="InterPro" id="IPR008271">
    <property type="entry name" value="Ser/Thr_kinase_AS"/>
</dbReference>
<evidence type="ECO:0000256" key="1">
    <source>
        <dbReference type="ARBA" id="ARBA00022527"/>
    </source>
</evidence>
<dbReference type="InterPro" id="IPR051175">
    <property type="entry name" value="CLK_kinases"/>
</dbReference>
<name>A0A6C0J876_9ZZZZ</name>
<evidence type="ECO:0000256" key="5">
    <source>
        <dbReference type="ARBA" id="ARBA00022840"/>
    </source>
</evidence>
<dbReference type="GO" id="GO:0005524">
    <property type="term" value="F:ATP binding"/>
    <property type="evidence" value="ECO:0007669"/>
    <property type="project" value="UniProtKB-KW"/>
</dbReference>
<keyword evidence="4" id="KW-0418">Kinase</keyword>
<feature type="compositionally biased region" description="Low complexity" evidence="6">
    <location>
        <begin position="14"/>
        <end position="33"/>
    </location>
</feature>
<sequence length="446" mass="52036">MKEYYDSLGTSDYNSESNTSESITSESISSESISSESISSESISTTEKQIELSGEIIKNYNIIYEIGSGAFSTVWLAFNINDNNYYAIKVQNSNDYEDGQNEINILKKIGNSNEYINSLKFNFIESLFVESSIEKFPCSVFELCAGNLYTLGKKGKYKNGYPSNIVKTIFKQLCLAVQKLHNEDKLFHGDIKPDNILVSGINNKDKKCMELYTQNNFNNLYSRIKKEYWIKKGKNIKNIKKMPTETKYKIRKKIHQTIINNIMDNTSKESKNHMDKKYFDNIKIKLTDFGHYCPDDEFMDEDFGTTYYRAPEIILMGDCRKPVDIWALGCTLYELLTGEILFDPDDSDNKEEYNHLKLIIELCGNFKLEYLKTTKYYKDYFDKNGNLKYFKLDNYIDIKEKLNKKLVDKEISDLDGCIDLLSKMIKLSFRKRLTIDEVINHKWFNF</sequence>
<proteinExistence type="predicted"/>
<evidence type="ECO:0000256" key="6">
    <source>
        <dbReference type="SAM" id="MobiDB-lite"/>
    </source>
</evidence>
<dbReference type="AlphaFoldDB" id="A0A6C0J876"/>
<dbReference type="PANTHER" id="PTHR45646:SF11">
    <property type="entry name" value="SERINE_THREONINE-PROTEIN KINASE DOA"/>
    <property type="match status" value="1"/>
</dbReference>
<dbReference type="PROSITE" id="PS50011">
    <property type="entry name" value="PROTEIN_KINASE_DOM"/>
    <property type="match status" value="1"/>
</dbReference>
<dbReference type="PROSITE" id="PS00108">
    <property type="entry name" value="PROTEIN_KINASE_ST"/>
    <property type="match status" value="1"/>
</dbReference>
<dbReference type="GO" id="GO:0005634">
    <property type="term" value="C:nucleus"/>
    <property type="evidence" value="ECO:0007669"/>
    <property type="project" value="TreeGrafter"/>
</dbReference>
<dbReference type="PROSITE" id="PS00107">
    <property type="entry name" value="PROTEIN_KINASE_ATP"/>
    <property type="match status" value="1"/>
</dbReference>
<organism evidence="8">
    <name type="scientific">viral metagenome</name>
    <dbReference type="NCBI Taxonomy" id="1070528"/>
    <lineage>
        <taxon>unclassified sequences</taxon>
        <taxon>metagenomes</taxon>
        <taxon>organismal metagenomes</taxon>
    </lineage>
</organism>
<accession>A0A6C0J876</accession>
<evidence type="ECO:0000256" key="2">
    <source>
        <dbReference type="ARBA" id="ARBA00022679"/>
    </source>
</evidence>
<protein>
    <recommendedName>
        <fullName evidence="7">Protein kinase domain-containing protein</fullName>
    </recommendedName>
</protein>
<evidence type="ECO:0000313" key="8">
    <source>
        <dbReference type="EMBL" id="QHU00208.1"/>
    </source>
</evidence>
<dbReference type="SUPFAM" id="SSF56112">
    <property type="entry name" value="Protein kinase-like (PK-like)"/>
    <property type="match status" value="1"/>
</dbReference>
<keyword evidence="3" id="KW-0547">Nucleotide-binding</keyword>
<dbReference type="Gene3D" id="1.10.510.10">
    <property type="entry name" value="Transferase(Phosphotransferase) domain 1"/>
    <property type="match status" value="1"/>
</dbReference>
<reference evidence="8" key="1">
    <citation type="journal article" date="2020" name="Nature">
        <title>Giant virus diversity and host interactions through global metagenomics.</title>
        <authorList>
            <person name="Schulz F."/>
            <person name="Roux S."/>
            <person name="Paez-Espino D."/>
            <person name="Jungbluth S."/>
            <person name="Walsh D.A."/>
            <person name="Denef V.J."/>
            <person name="McMahon K.D."/>
            <person name="Konstantinidis K.T."/>
            <person name="Eloe-Fadrosh E.A."/>
            <person name="Kyrpides N.C."/>
            <person name="Woyke T."/>
        </authorList>
    </citation>
    <scope>NUCLEOTIDE SEQUENCE</scope>
    <source>
        <strain evidence="8">GVMAG-M-3300025860-12</strain>
    </source>
</reference>
<dbReference type="EMBL" id="MN740324">
    <property type="protein sequence ID" value="QHU00208.1"/>
    <property type="molecule type" value="Genomic_DNA"/>
</dbReference>
<dbReference type="InterPro" id="IPR000719">
    <property type="entry name" value="Prot_kinase_dom"/>
</dbReference>
<evidence type="ECO:0000256" key="4">
    <source>
        <dbReference type="ARBA" id="ARBA00022777"/>
    </source>
</evidence>